<protein>
    <submittedName>
        <fullName evidence="1">Uncharacterized protein</fullName>
    </submittedName>
</protein>
<gene>
    <name evidence="1" type="ORF">KP509_27G022000</name>
</gene>
<sequence>MYKQREGVLFVGKTPYSTMQTFICCCGFERLTLHYNTVVKVHQERFCVNASVSFAYVTGSWKNLHMVRTEFLFKILSFCIPCEMFSDAFQSIVKFVNIKAFLSILFNPITVRYTR</sequence>
<comment type="caution">
    <text evidence="1">The sequence shown here is derived from an EMBL/GenBank/DDBJ whole genome shotgun (WGS) entry which is preliminary data.</text>
</comment>
<dbReference type="EMBL" id="CM035432">
    <property type="protein sequence ID" value="KAH7294853.1"/>
    <property type="molecule type" value="Genomic_DNA"/>
</dbReference>
<reference evidence="1 2" key="1">
    <citation type="submission" date="2021-08" db="EMBL/GenBank/DDBJ databases">
        <title>WGS assembly of Ceratopteris richardii.</title>
        <authorList>
            <person name="Marchant D.B."/>
            <person name="Chen G."/>
            <person name="Jenkins J."/>
            <person name="Shu S."/>
            <person name="Leebens-Mack J."/>
            <person name="Grimwood J."/>
            <person name="Schmutz J."/>
            <person name="Soltis P."/>
            <person name="Soltis D."/>
            <person name="Chen Z.-H."/>
        </authorList>
    </citation>
    <scope>NUCLEOTIDE SEQUENCE [LARGE SCALE GENOMIC DNA]</scope>
    <source>
        <strain evidence="1">Whitten #5841</strain>
        <tissue evidence="1">Leaf</tissue>
    </source>
</reference>
<keyword evidence="2" id="KW-1185">Reference proteome</keyword>
<dbReference type="Proteomes" id="UP000825935">
    <property type="component" value="Chromosome 27"/>
</dbReference>
<proteinExistence type="predicted"/>
<evidence type="ECO:0000313" key="2">
    <source>
        <dbReference type="Proteomes" id="UP000825935"/>
    </source>
</evidence>
<dbReference type="AlphaFoldDB" id="A0A8T2RH21"/>
<name>A0A8T2RH21_CERRI</name>
<organism evidence="1 2">
    <name type="scientific">Ceratopteris richardii</name>
    <name type="common">Triangle waterfern</name>
    <dbReference type="NCBI Taxonomy" id="49495"/>
    <lineage>
        <taxon>Eukaryota</taxon>
        <taxon>Viridiplantae</taxon>
        <taxon>Streptophyta</taxon>
        <taxon>Embryophyta</taxon>
        <taxon>Tracheophyta</taxon>
        <taxon>Polypodiopsida</taxon>
        <taxon>Polypodiidae</taxon>
        <taxon>Polypodiales</taxon>
        <taxon>Pteridineae</taxon>
        <taxon>Pteridaceae</taxon>
        <taxon>Parkerioideae</taxon>
        <taxon>Ceratopteris</taxon>
    </lineage>
</organism>
<accession>A0A8T2RH21</accession>
<evidence type="ECO:0000313" key="1">
    <source>
        <dbReference type="EMBL" id="KAH7294853.1"/>
    </source>
</evidence>